<keyword evidence="2" id="KW-1185">Reference proteome</keyword>
<dbReference type="AlphaFoldDB" id="A0A7C9B9M9"/>
<reference evidence="1 2" key="1">
    <citation type="submission" date="2019-10" db="EMBL/GenBank/DDBJ databases">
        <title>Draft Genome Sequence of Cytophagaceae sp. SJW1-29.</title>
        <authorList>
            <person name="Choi A."/>
        </authorList>
    </citation>
    <scope>NUCLEOTIDE SEQUENCE [LARGE SCALE GENOMIC DNA]</scope>
    <source>
        <strain evidence="1 2">SJW1-29</strain>
    </source>
</reference>
<gene>
    <name evidence="1" type="ORF">GBK04_01640</name>
</gene>
<dbReference type="Pfam" id="PF10677">
    <property type="entry name" value="DUF2490"/>
    <property type="match status" value="1"/>
</dbReference>
<name>A0A7C9B9M9_9BACT</name>
<dbReference type="EMBL" id="WHLY01000002">
    <property type="protein sequence ID" value="MPR32078.1"/>
    <property type="molecule type" value="Genomic_DNA"/>
</dbReference>
<evidence type="ECO:0000313" key="1">
    <source>
        <dbReference type="EMBL" id="MPR32078.1"/>
    </source>
</evidence>
<dbReference type="Proteomes" id="UP000479293">
    <property type="component" value="Unassembled WGS sequence"/>
</dbReference>
<protein>
    <submittedName>
        <fullName evidence="1">DUF2490 domain-containing protein</fullName>
    </submittedName>
</protein>
<sequence length="243" mass="29001">MQCTRTLGYLLIVFFSICPKSGFAQKQVVHQSLYWIRYYNLLNFNSKWSLHTEIDTRHFFVNSRQHQLIIHSRASYRLNETWTLAAALTYSGQKPQYPDTYPRPVTPELRAWQEAAYNQPFLRNFALNYRIRVEERFLSSHPGPFEFAEPHAFIFRHRYRVQLGYTIKKANLALRASEELFLNNFQGTLFDQNRGYFSVEKRFNPALAVEVGYMKIYQKARTPDLYFQRDNLRLTLLHTLRPQ</sequence>
<comment type="caution">
    <text evidence="1">The sequence shown here is derived from an EMBL/GenBank/DDBJ whole genome shotgun (WGS) entry which is preliminary data.</text>
</comment>
<accession>A0A7C9B9M9</accession>
<proteinExistence type="predicted"/>
<evidence type="ECO:0000313" key="2">
    <source>
        <dbReference type="Proteomes" id="UP000479293"/>
    </source>
</evidence>
<dbReference type="InterPro" id="IPR019619">
    <property type="entry name" value="DUF2490"/>
</dbReference>
<organism evidence="1 2">
    <name type="scientific">Salmonirosea aquatica</name>
    <dbReference type="NCBI Taxonomy" id="2654236"/>
    <lineage>
        <taxon>Bacteria</taxon>
        <taxon>Pseudomonadati</taxon>
        <taxon>Bacteroidota</taxon>
        <taxon>Cytophagia</taxon>
        <taxon>Cytophagales</taxon>
        <taxon>Spirosomataceae</taxon>
        <taxon>Salmonirosea</taxon>
    </lineage>
</organism>